<feature type="signal peptide" evidence="2">
    <location>
        <begin position="1"/>
        <end position="24"/>
    </location>
</feature>
<accession>A0A940IF30</accession>
<keyword evidence="1 2" id="KW-0732">Signal</keyword>
<proteinExistence type="predicted"/>
<sequence>MKRFYVLLALLSAFVFSVELPAQGADKRAERIVSTTVARLKRSPLKCDFSLVYYDGRNQTNEVQKGHFIMDAEKLRLTMSGIETIFDGKTQWVYMASNNEVTITEPTPEEMKDISPIVMIDYYTADHRIVMDAEASNDEYAVINFYPVDLSEAEYFRISLKVKKESELPVKLVIWQRNADTITFNWENIEPVKVDGDSFSFRQEEYPNVVVNDLR</sequence>
<protein>
    <submittedName>
        <fullName evidence="3">Outer membrane lipoprotein carrier protein LolA</fullName>
    </submittedName>
</protein>
<evidence type="ECO:0000256" key="1">
    <source>
        <dbReference type="ARBA" id="ARBA00022729"/>
    </source>
</evidence>
<dbReference type="InterPro" id="IPR004564">
    <property type="entry name" value="OM_lipoprot_carrier_LolA-like"/>
</dbReference>
<dbReference type="EMBL" id="JADIMV010000101">
    <property type="protein sequence ID" value="MBO8440162.1"/>
    <property type="molecule type" value="Genomic_DNA"/>
</dbReference>
<name>A0A940IF30_9BACT</name>
<dbReference type="InterPro" id="IPR029046">
    <property type="entry name" value="LolA/LolB/LppX"/>
</dbReference>
<reference evidence="3" key="1">
    <citation type="submission" date="2020-10" db="EMBL/GenBank/DDBJ databases">
        <authorList>
            <person name="Gilroy R."/>
        </authorList>
    </citation>
    <scope>NUCLEOTIDE SEQUENCE</scope>
    <source>
        <strain evidence="3">3924</strain>
    </source>
</reference>
<feature type="chain" id="PRO_5037486841" evidence="2">
    <location>
        <begin position="25"/>
        <end position="215"/>
    </location>
</feature>
<evidence type="ECO:0000313" key="4">
    <source>
        <dbReference type="Proteomes" id="UP000712007"/>
    </source>
</evidence>
<organism evidence="3 4">
    <name type="scientific">Candidatus Aphodosoma intestinipullorum</name>
    <dbReference type="NCBI Taxonomy" id="2840674"/>
    <lineage>
        <taxon>Bacteria</taxon>
        <taxon>Pseudomonadati</taxon>
        <taxon>Bacteroidota</taxon>
        <taxon>Bacteroidia</taxon>
        <taxon>Bacteroidales</taxon>
        <taxon>Candidatus Aphodosoma</taxon>
    </lineage>
</organism>
<comment type="caution">
    <text evidence="3">The sequence shown here is derived from an EMBL/GenBank/DDBJ whole genome shotgun (WGS) entry which is preliminary data.</text>
</comment>
<reference evidence="3" key="2">
    <citation type="journal article" date="2021" name="PeerJ">
        <title>Extensive microbial diversity within the chicken gut microbiome revealed by metagenomics and culture.</title>
        <authorList>
            <person name="Gilroy R."/>
            <person name="Ravi A."/>
            <person name="Getino M."/>
            <person name="Pursley I."/>
            <person name="Horton D.L."/>
            <person name="Alikhan N.F."/>
            <person name="Baker D."/>
            <person name="Gharbi K."/>
            <person name="Hall N."/>
            <person name="Watson M."/>
            <person name="Adriaenssens E.M."/>
            <person name="Foster-Nyarko E."/>
            <person name="Jarju S."/>
            <person name="Secka A."/>
            <person name="Antonio M."/>
            <person name="Oren A."/>
            <person name="Chaudhuri R.R."/>
            <person name="La Ragione R."/>
            <person name="Hildebrand F."/>
            <person name="Pallen M.J."/>
        </authorList>
    </citation>
    <scope>NUCLEOTIDE SEQUENCE</scope>
    <source>
        <strain evidence="3">3924</strain>
    </source>
</reference>
<dbReference type="AlphaFoldDB" id="A0A940IF30"/>
<dbReference type="CDD" id="cd16325">
    <property type="entry name" value="LolA"/>
    <property type="match status" value="1"/>
</dbReference>
<keyword evidence="3" id="KW-0449">Lipoprotein</keyword>
<dbReference type="Pfam" id="PF16584">
    <property type="entry name" value="LolA_2"/>
    <property type="match status" value="1"/>
</dbReference>
<evidence type="ECO:0000313" key="3">
    <source>
        <dbReference type="EMBL" id="MBO8440162.1"/>
    </source>
</evidence>
<dbReference type="Proteomes" id="UP000712007">
    <property type="component" value="Unassembled WGS sequence"/>
</dbReference>
<dbReference type="SUPFAM" id="SSF89392">
    <property type="entry name" value="Prokaryotic lipoproteins and lipoprotein localization factors"/>
    <property type="match status" value="1"/>
</dbReference>
<evidence type="ECO:0000256" key="2">
    <source>
        <dbReference type="SAM" id="SignalP"/>
    </source>
</evidence>
<dbReference type="Gene3D" id="2.50.20.10">
    <property type="entry name" value="Lipoprotein localisation LolA/LolB/LppX"/>
    <property type="match status" value="1"/>
</dbReference>
<gene>
    <name evidence="3" type="ORF">IAC51_05870</name>
</gene>